<feature type="transmembrane region" description="Helical" evidence="1">
    <location>
        <begin position="112"/>
        <end position="130"/>
    </location>
</feature>
<dbReference type="GO" id="GO:0035838">
    <property type="term" value="C:growing cell tip"/>
    <property type="evidence" value="ECO:0007669"/>
    <property type="project" value="TreeGrafter"/>
</dbReference>
<dbReference type="OrthoDB" id="2354757at2759"/>
<reference evidence="2 3" key="1">
    <citation type="journal article" date="2018" name="New Phytol.">
        <title>Comparative genomics and transcriptomics depict ericoid mycorrhizal fungi as versatile saprotrophs and plant mutualists.</title>
        <authorList>
            <person name="Martino E."/>
            <person name="Morin E."/>
            <person name="Grelet G.A."/>
            <person name="Kuo A."/>
            <person name="Kohler A."/>
            <person name="Daghino S."/>
            <person name="Barry K.W."/>
            <person name="Cichocki N."/>
            <person name="Clum A."/>
            <person name="Dockter R.B."/>
            <person name="Hainaut M."/>
            <person name="Kuo R.C."/>
            <person name="LaButti K."/>
            <person name="Lindahl B.D."/>
            <person name="Lindquist E.A."/>
            <person name="Lipzen A."/>
            <person name="Khouja H.R."/>
            <person name="Magnuson J."/>
            <person name="Murat C."/>
            <person name="Ohm R.A."/>
            <person name="Singer S.W."/>
            <person name="Spatafora J.W."/>
            <person name="Wang M."/>
            <person name="Veneault-Fourrey C."/>
            <person name="Henrissat B."/>
            <person name="Grigoriev I.V."/>
            <person name="Martin F.M."/>
            <person name="Perotto S."/>
        </authorList>
    </citation>
    <scope>NUCLEOTIDE SEQUENCE [LARGE SCALE GENOMIC DNA]</scope>
    <source>
        <strain evidence="2 3">ATCC 22711</strain>
    </source>
</reference>
<dbReference type="RefSeq" id="XP_024721911.1">
    <property type="nucleotide sequence ID" value="XM_024867515.1"/>
</dbReference>
<sequence>MRETGFFHHLGTFLLLAASILLLITTISAPVVHDIAILKVTLTNRTNFRHSSVTFGTFGHCVLGVAPAQTDQDYCSPKHISYNPSAIMAQIDGSSFSTASEDTTKRLTRVMILHPIACGLAFIAFLLALGSGMFGTFLASLVSSVTCVLAMIVMATDFVTFGLVKRHVNHDNSGSHAYYSAGMWTLVAAVIILFFASLIVFLSCFSARMHGGGGASKGNGYVGAQAATTPTRPRRRFWPRRTRY</sequence>
<dbReference type="GeneID" id="36575596"/>
<feature type="transmembrane region" description="Helical" evidence="1">
    <location>
        <begin position="137"/>
        <end position="164"/>
    </location>
</feature>
<gene>
    <name evidence="2" type="ORF">M430DRAFT_41932</name>
</gene>
<organism evidence="2 3">
    <name type="scientific">Amorphotheca resinae ATCC 22711</name>
    <dbReference type="NCBI Taxonomy" id="857342"/>
    <lineage>
        <taxon>Eukaryota</taxon>
        <taxon>Fungi</taxon>
        <taxon>Dikarya</taxon>
        <taxon>Ascomycota</taxon>
        <taxon>Pezizomycotina</taxon>
        <taxon>Leotiomycetes</taxon>
        <taxon>Helotiales</taxon>
        <taxon>Amorphothecaceae</taxon>
        <taxon>Amorphotheca</taxon>
    </lineage>
</organism>
<dbReference type="InterPro" id="IPR051380">
    <property type="entry name" value="pH-response_reg_palI/RIM9"/>
</dbReference>
<keyword evidence="3" id="KW-1185">Reference proteome</keyword>
<dbReference type="PANTHER" id="PTHR28013">
    <property type="entry name" value="PROTEIN DCV1-RELATED"/>
    <property type="match status" value="1"/>
</dbReference>
<keyword evidence="1" id="KW-1133">Transmembrane helix</keyword>
<dbReference type="GO" id="GO:0005886">
    <property type="term" value="C:plasma membrane"/>
    <property type="evidence" value="ECO:0007669"/>
    <property type="project" value="InterPro"/>
</dbReference>
<feature type="transmembrane region" description="Helical" evidence="1">
    <location>
        <begin position="184"/>
        <end position="207"/>
    </location>
</feature>
<evidence type="ECO:0000313" key="3">
    <source>
        <dbReference type="Proteomes" id="UP000241818"/>
    </source>
</evidence>
<dbReference type="STRING" id="857342.A0A2T3B4T8"/>
<dbReference type="Proteomes" id="UP000241818">
    <property type="component" value="Unassembled WGS sequence"/>
</dbReference>
<dbReference type="GO" id="GO:0032153">
    <property type="term" value="C:cell division site"/>
    <property type="evidence" value="ECO:0007669"/>
    <property type="project" value="TreeGrafter"/>
</dbReference>
<dbReference type="AlphaFoldDB" id="A0A2T3B4T8"/>
<keyword evidence="1" id="KW-0472">Membrane</keyword>
<dbReference type="Gene3D" id="1.20.140.150">
    <property type="match status" value="1"/>
</dbReference>
<protein>
    <recommendedName>
        <fullName evidence="4">Pali-domain-containing protein</fullName>
    </recommendedName>
</protein>
<accession>A0A2T3B4T8</accession>
<dbReference type="Pfam" id="PF06687">
    <property type="entry name" value="SUR7"/>
    <property type="match status" value="1"/>
</dbReference>
<name>A0A2T3B4T8_AMORE</name>
<evidence type="ECO:0000313" key="2">
    <source>
        <dbReference type="EMBL" id="PSS20641.1"/>
    </source>
</evidence>
<dbReference type="InterPro" id="IPR009571">
    <property type="entry name" value="SUR7/Rim9-like_fungi"/>
</dbReference>
<evidence type="ECO:0000256" key="1">
    <source>
        <dbReference type="SAM" id="Phobius"/>
    </source>
</evidence>
<proteinExistence type="predicted"/>
<dbReference type="InParanoid" id="A0A2T3B4T8"/>
<keyword evidence="1" id="KW-0812">Transmembrane</keyword>
<dbReference type="EMBL" id="KZ679010">
    <property type="protein sequence ID" value="PSS20641.1"/>
    <property type="molecule type" value="Genomic_DNA"/>
</dbReference>
<dbReference type="PANTHER" id="PTHR28013:SF7">
    <property type="entry name" value="PALI-DOMAIN-CONTAINING PROTEIN"/>
    <property type="match status" value="1"/>
</dbReference>
<evidence type="ECO:0008006" key="4">
    <source>
        <dbReference type="Google" id="ProtNLM"/>
    </source>
</evidence>